<proteinExistence type="predicted"/>
<dbReference type="AlphaFoldDB" id="A0A7C9RAE2"/>
<gene>
    <name evidence="1" type="ORF">G6N74_22685</name>
</gene>
<evidence type="ECO:0000313" key="1">
    <source>
        <dbReference type="EMBL" id="NGN43876.1"/>
    </source>
</evidence>
<dbReference type="Proteomes" id="UP000481252">
    <property type="component" value="Unassembled WGS sequence"/>
</dbReference>
<organism evidence="1 2">
    <name type="scientific">Mesorhizobium zhangyense</name>
    <dbReference type="NCBI Taxonomy" id="1776730"/>
    <lineage>
        <taxon>Bacteria</taxon>
        <taxon>Pseudomonadati</taxon>
        <taxon>Pseudomonadota</taxon>
        <taxon>Alphaproteobacteria</taxon>
        <taxon>Hyphomicrobiales</taxon>
        <taxon>Phyllobacteriaceae</taxon>
        <taxon>Mesorhizobium</taxon>
    </lineage>
</organism>
<dbReference type="EMBL" id="JAAKZG010000012">
    <property type="protein sequence ID" value="NGN43876.1"/>
    <property type="molecule type" value="Genomic_DNA"/>
</dbReference>
<dbReference type="Pfam" id="PF13531">
    <property type="entry name" value="SBP_bac_11"/>
    <property type="match status" value="1"/>
</dbReference>
<dbReference type="SUPFAM" id="SSF53850">
    <property type="entry name" value="Periplasmic binding protein-like II"/>
    <property type="match status" value="1"/>
</dbReference>
<reference evidence="1 2" key="1">
    <citation type="submission" date="2020-02" db="EMBL/GenBank/DDBJ databases">
        <title>Genome sequence of the type strain CGMCC 1.15528 of Mesorhizobium zhangyense.</title>
        <authorList>
            <person name="Gao J."/>
            <person name="Sun J."/>
        </authorList>
    </citation>
    <scope>NUCLEOTIDE SEQUENCE [LARGE SCALE GENOMIC DNA]</scope>
    <source>
        <strain evidence="1 2">CGMCC 1.15528</strain>
    </source>
</reference>
<dbReference type="Gene3D" id="3.40.190.10">
    <property type="entry name" value="Periplasmic binding protein-like II"/>
    <property type="match status" value="2"/>
</dbReference>
<protein>
    <submittedName>
        <fullName evidence="1">ABC transporter substrate-binding protein</fullName>
    </submittedName>
</protein>
<comment type="caution">
    <text evidence="1">The sequence shown here is derived from an EMBL/GenBank/DDBJ whole genome shotgun (WGS) entry which is preliminary data.</text>
</comment>
<sequence length="231" mass="24455">MKETAPKIIYPVAVRALMKVLVPRLEAALGTPLDQAIDLNPAIAQRIADGERFDVGLTNPHFVSALITKGHIGESSHRAFGRVPLAIGRREGGFVPVVTSVRDIISLINDAESIGYTAAGTSGQTYLQVMERLRLTEMTKSTSRPMGTGEPMAAVAAGDVQFGVVPLTTVLSAAGVVPAAIFPDDLGAHIDISVFLSHSPHERAALILKFLTSPEIDAELATAGMSRFAFT</sequence>
<accession>A0A7C9RAE2</accession>
<evidence type="ECO:0000313" key="2">
    <source>
        <dbReference type="Proteomes" id="UP000481252"/>
    </source>
</evidence>
<dbReference type="RefSeq" id="WP_165120289.1">
    <property type="nucleotide sequence ID" value="NZ_JAAKZG010000012.1"/>
</dbReference>
<name>A0A7C9RAE2_9HYPH</name>
<keyword evidence="2" id="KW-1185">Reference proteome</keyword>